<evidence type="ECO:0000256" key="1">
    <source>
        <dbReference type="ARBA" id="ARBA00004651"/>
    </source>
</evidence>
<feature type="transmembrane region" description="Helical" evidence="6">
    <location>
        <begin position="65"/>
        <end position="82"/>
    </location>
</feature>
<dbReference type="Gene3D" id="1.20.950.20">
    <property type="entry name" value="Transmembrane di-heme cytochromes, Chain C"/>
    <property type="match status" value="1"/>
</dbReference>
<dbReference type="SUPFAM" id="SSF81342">
    <property type="entry name" value="Transmembrane di-heme cytochromes"/>
    <property type="match status" value="1"/>
</dbReference>
<sequence length="251" mass="26859">MPFGLQMSAAERLLRRHLNPEEHRHSDVLAWDLPTRAFKWTLVVSVVTAWVSSGFDDPAMTVHKAAGYTILTLVIYRILWGFLGGTTARFSTFLASPAAVVAYLKTVRSGTEPPYLGHNPAGGLMIIGLLFACAVQVALGLFSSDGVLASGPFADAIGATWSSMAATLHSIWFYVILGLAVVHIGVNLFHQFVKRDNLIGAMITGRQARATFVDIRNPKRGSSLIALLCLAVAIGLVYGAVILSGGTFFAG</sequence>
<evidence type="ECO:0000256" key="6">
    <source>
        <dbReference type="SAM" id="Phobius"/>
    </source>
</evidence>
<keyword evidence="2" id="KW-1003">Cell membrane</keyword>
<dbReference type="GO" id="GO:0009055">
    <property type="term" value="F:electron transfer activity"/>
    <property type="evidence" value="ECO:0007669"/>
    <property type="project" value="InterPro"/>
</dbReference>
<reference evidence="8" key="1">
    <citation type="submission" date="2022-05" db="EMBL/GenBank/DDBJ databases">
        <authorList>
            <person name="Pankratov T."/>
        </authorList>
    </citation>
    <scope>NUCLEOTIDE SEQUENCE</scope>
    <source>
        <strain evidence="8">BP6-180914</strain>
    </source>
</reference>
<evidence type="ECO:0000256" key="5">
    <source>
        <dbReference type="ARBA" id="ARBA00023136"/>
    </source>
</evidence>
<evidence type="ECO:0000256" key="3">
    <source>
        <dbReference type="ARBA" id="ARBA00022692"/>
    </source>
</evidence>
<feature type="transmembrane region" description="Helical" evidence="6">
    <location>
        <begin position="171"/>
        <end position="189"/>
    </location>
</feature>
<name>A0AA41Z241_9HYPH</name>
<dbReference type="GO" id="GO:0005886">
    <property type="term" value="C:plasma membrane"/>
    <property type="evidence" value="ECO:0007669"/>
    <property type="project" value="UniProtKB-SubCell"/>
</dbReference>
<evidence type="ECO:0000313" key="9">
    <source>
        <dbReference type="Proteomes" id="UP001165667"/>
    </source>
</evidence>
<gene>
    <name evidence="8" type="ORF">M8523_33495</name>
</gene>
<dbReference type="InterPro" id="IPR016174">
    <property type="entry name" value="Di-haem_cyt_TM"/>
</dbReference>
<dbReference type="PANTHER" id="PTHR30485">
    <property type="entry name" value="NI/FE-HYDROGENASE 1 B-TYPE CYTOCHROME SUBUNIT"/>
    <property type="match status" value="1"/>
</dbReference>
<dbReference type="RefSeq" id="WP_282589184.1">
    <property type="nucleotide sequence ID" value="NZ_JAMOIM010000067.1"/>
</dbReference>
<dbReference type="Pfam" id="PF01292">
    <property type="entry name" value="Ni_hydr_CYTB"/>
    <property type="match status" value="1"/>
</dbReference>
<dbReference type="Proteomes" id="UP001165667">
    <property type="component" value="Unassembled WGS sequence"/>
</dbReference>
<dbReference type="InterPro" id="IPR051542">
    <property type="entry name" value="Hydrogenase_cytochrome"/>
</dbReference>
<proteinExistence type="predicted"/>
<dbReference type="InterPro" id="IPR011577">
    <property type="entry name" value="Cyt_b561_bac/Ni-Hgenase"/>
</dbReference>
<dbReference type="GO" id="GO:0022904">
    <property type="term" value="P:respiratory electron transport chain"/>
    <property type="evidence" value="ECO:0007669"/>
    <property type="project" value="InterPro"/>
</dbReference>
<accession>A0AA41Z241</accession>
<evidence type="ECO:0000259" key="7">
    <source>
        <dbReference type="Pfam" id="PF01292"/>
    </source>
</evidence>
<keyword evidence="5 6" id="KW-0472">Membrane</keyword>
<dbReference type="AlphaFoldDB" id="A0AA41Z241"/>
<comment type="subcellular location">
    <subcellularLocation>
        <location evidence="1">Cell membrane</location>
        <topology evidence="1">Multi-pass membrane protein</topology>
    </subcellularLocation>
</comment>
<evidence type="ECO:0000313" key="8">
    <source>
        <dbReference type="EMBL" id="MCW6512809.1"/>
    </source>
</evidence>
<organism evidence="8 9">
    <name type="scientific">Lichenifustis flavocetrariae</name>
    <dbReference type="NCBI Taxonomy" id="2949735"/>
    <lineage>
        <taxon>Bacteria</taxon>
        <taxon>Pseudomonadati</taxon>
        <taxon>Pseudomonadota</taxon>
        <taxon>Alphaproteobacteria</taxon>
        <taxon>Hyphomicrobiales</taxon>
        <taxon>Lichenihabitantaceae</taxon>
        <taxon>Lichenifustis</taxon>
    </lineage>
</organism>
<keyword evidence="9" id="KW-1185">Reference proteome</keyword>
<dbReference type="PANTHER" id="PTHR30485:SF2">
    <property type="entry name" value="BLL0597 PROTEIN"/>
    <property type="match status" value="1"/>
</dbReference>
<dbReference type="GO" id="GO:0020037">
    <property type="term" value="F:heme binding"/>
    <property type="evidence" value="ECO:0007669"/>
    <property type="project" value="TreeGrafter"/>
</dbReference>
<protein>
    <submittedName>
        <fullName evidence="8">Cytochrome b/b6 domain-containing protein</fullName>
    </submittedName>
</protein>
<feature type="domain" description="Cytochrome b561 bacterial/Ni-hydrogenase" evidence="7">
    <location>
        <begin position="31"/>
        <end position="205"/>
    </location>
</feature>
<keyword evidence="4 6" id="KW-1133">Transmembrane helix</keyword>
<evidence type="ECO:0000256" key="4">
    <source>
        <dbReference type="ARBA" id="ARBA00022989"/>
    </source>
</evidence>
<comment type="caution">
    <text evidence="8">The sequence shown here is derived from an EMBL/GenBank/DDBJ whole genome shotgun (WGS) entry which is preliminary data.</text>
</comment>
<evidence type="ECO:0000256" key="2">
    <source>
        <dbReference type="ARBA" id="ARBA00022475"/>
    </source>
</evidence>
<feature type="transmembrane region" description="Helical" evidence="6">
    <location>
        <begin position="124"/>
        <end position="142"/>
    </location>
</feature>
<feature type="transmembrane region" description="Helical" evidence="6">
    <location>
        <begin position="224"/>
        <end position="250"/>
    </location>
</feature>
<keyword evidence="3 6" id="KW-0812">Transmembrane</keyword>
<dbReference type="EMBL" id="JAMOIM010000067">
    <property type="protein sequence ID" value="MCW6512809.1"/>
    <property type="molecule type" value="Genomic_DNA"/>
</dbReference>